<evidence type="ECO:0000313" key="3">
    <source>
        <dbReference type="Proteomes" id="UP000649179"/>
    </source>
</evidence>
<keyword evidence="1" id="KW-1133">Transmembrane helix</keyword>
<protein>
    <submittedName>
        <fullName evidence="2">Membrane protein</fullName>
    </submittedName>
</protein>
<dbReference type="EMBL" id="BMKQ01000001">
    <property type="protein sequence ID" value="GGF45922.1"/>
    <property type="molecule type" value="Genomic_DNA"/>
</dbReference>
<keyword evidence="1" id="KW-0812">Transmembrane</keyword>
<dbReference type="PANTHER" id="PTHR34289">
    <property type="entry name" value="PROTEIN, PUTATIVE (DUF819)-RELATED"/>
    <property type="match status" value="1"/>
</dbReference>
<feature type="transmembrane region" description="Helical" evidence="1">
    <location>
        <begin position="66"/>
        <end position="82"/>
    </location>
</feature>
<gene>
    <name evidence="2" type="ORF">GCM10011519_19750</name>
</gene>
<feature type="transmembrane region" description="Helical" evidence="1">
    <location>
        <begin position="304"/>
        <end position="323"/>
    </location>
</feature>
<keyword evidence="1" id="KW-0472">Membrane</keyword>
<feature type="transmembrane region" description="Helical" evidence="1">
    <location>
        <begin position="280"/>
        <end position="298"/>
    </location>
</feature>
<keyword evidence="3" id="KW-1185">Reference proteome</keyword>
<evidence type="ECO:0000313" key="2">
    <source>
        <dbReference type="EMBL" id="GGF45922.1"/>
    </source>
</evidence>
<reference evidence="2" key="2">
    <citation type="submission" date="2020-09" db="EMBL/GenBank/DDBJ databases">
        <authorList>
            <person name="Sun Q."/>
            <person name="Zhou Y."/>
        </authorList>
    </citation>
    <scope>NUCLEOTIDE SEQUENCE</scope>
    <source>
        <strain evidence="2">CGMCC 1.16067</strain>
    </source>
</reference>
<feature type="transmembrane region" description="Helical" evidence="1">
    <location>
        <begin position="30"/>
        <end position="54"/>
    </location>
</feature>
<feature type="transmembrane region" description="Helical" evidence="1">
    <location>
        <begin position="330"/>
        <end position="351"/>
    </location>
</feature>
<organism evidence="2 3">
    <name type="scientific">Marmoricola endophyticus</name>
    <dbReference type="NCBI Taxonomy" id="2040280"/>
    <lineage>
        <taxon>Bacteria</taxon>
        <taxon>Bacillati</taxon>
        <taxon>Actinomycetota</taxon>
        <taxon>Actinomycetes</taxon>
        <taxon>Propionibacteriales</taxon>
        <taxon>Nocardioidaceae</taxon>
        <taxon>Marmoricola</taxon>
    </lineage>
</organism>
<name>A0A917BIA5_9ACTN</name>
<feature type="transmembrane region" description="Helical" evidence="1">
    <location>
        <begin position="363"/>
        <end position="384"/>
    </location>
</feature>
<dbReference type="Proteomes" id="UP000649179">
    <property type="component" value="Unassembled WGS sequence"/>
</dbReference>
<dbReference type="Pfam" id="PF05684">
    <property type="entry name" value="DUF819"/>
    <property type="match status" value="1"/>
</dbReference>
<dbReference type="RefSeq" id="WP_188779622.1">
    <property type="nucleotide sequence ID" value="NZ_BMKQ01000001.1"/>
</dbReference>
<feature type="transmembrane region" description="Helical" evidence="1">
    <location>
        <begin position="94"/>
        <end position="116"/>
    </location>
</feature>
<dbReference type="AlphaFoldDB" id="A0A917BIA5"/>
<feature type="transmembrane region" description="Helical" evidence="1">
    <location>
        <begin position="218"/>
        <end position="239"/>
    </location>
</feature>
<sequence length="387" mass="40624">MIDDGFTYLGVLLGLAAAIVLFKQRVQWKALAYVPGFVLLYILAALLNTVGLFGDSDAVTTIGSEVRGALLPAMILLFLLRCDLRQIVRLGPKLLLTYVVATLSIVVGFVVAYLVLQAALDPGAYKALGALTGSWTGGSANMVAVQDVVEAPQTLFGYALITDTIMYSVWLLVMFGSVGISDRFNRWTRADTSYLDRDLEAEGIGVDDGGRRTGLVQLMTLVGFSLFVSAMASQVGGLLPTFGDVVDQTTWTILIVSVLGLVAATTPVGKVPGSEDVGQVMLYVIIAIIASGSDFSSIAQAPLYLVFGAIVLVVHAVVVVAYAKLTRTELFSLAVASTANIGGVASAPVVAGAYDKRMVPVGVLFALIGSFLGTFIGLGTVQLLSVI</sequence>
<feature type="transmembrane region" description="Helical" evidence="1">
    <location>
        <begin position="6"/>
        <end position="23"/>
    </location>
</feature>
<reference evidence="2" key="1">
    <citation type="journal article" date="2014" name="Int. J. Syst. Evol. Microbiol.">
        <title>Complete genome sequence of Corynebacterium casei LMG S-19264T (=DSM 44701T), isolated from a smear-ripened cheese.</title>
        <authorList>
            <consortium name="US DOE Joint Genome Institute (JGI-PGF)"/>
            <person name="Walter F."/>
            <person name="Albersmeier A."/>
            <person name="Kalinowski J."/>
            <person name="Ruckert C."/>
        </authorList>
    </citation>
    <scope>NUCLEOTIDE SEQUENCE</scope>
    <source>
        <strain evidence="2">CGMCC 1.16067</strain>
    </source>
</reference>
<dbReference type="InterPro" id="IPR008537">
    <property type="entry name" value="DUF819"/>
</dbReference>
<proteinExistence type="predicted"/>
<comment type="caution">
    <text evidence="2">The sequence shown here is derived from an EMBL/GenBank/DDBJ whole genome shotgun (WGS) entry which is preliminary data.</text>
</comment>
<accession>A0A917BIA5</accession>
<dbReference type="PANTHER" id="PTHR34289:SF8">
    <property type="entry name" value="DUF819 DOMAIN-CONTAINING PROTEIN"/>
    <property type="match status" value="1"/>
</dbReference>
<feature type="transmembrane region" description="Helical" evidence="1">
    <location>
        <begin position="155"/>
        <end position="180"/>
    </location>
</feature>
<evidence type="ECO:0000256" key="1">
    <source>
        <dbReference type="SAM" id="Phobius"/>
    </source>
</evidence>
<feature type="transmembrane region" description="Helical" evidence="1">
    <location>
        <begin position="251"/>
        <end position="268"/>
    </location>
</feature>